<sequence length="108" mass="12464">MRGLKAFLLYRHVRNYNEGLGHGSLRTIKDVEKMNQSLCKIIRLIRKNPATDWAALPEIWYEYYSNLPSRVPKYCKNVEEIIEWIGAIKIIDSAVDAANESLVVISQI</sequence>
<proteinExistence type="predicted"/>
<protein>
    <submittedName>
        <fullName evidence="1">Uncharacterized protein</fullName>
    </submittedName>
</protein>
<dbReference type="EMBL" id="JARQDL010000013">
    <property type="protein sequence ID" value="MDT2946811.1"/>
    <property type="molecule type" value="Genomic_DNA"/>
</dbReference>
<comment type="caution">
    <text evidence="1">The sequence shown here is derived from an EMBL/GenBank/DDBJ whole genome shotgun (WGS) entry which is preliminary data.</text>
</comment>
<dbReference type="AlphaFoldDB" id="A0AAW8UKF1"/>
<reference evidence="1" key="1">
    <citation type="submission" date="2023-03" db="EMBL/GenBank/DDBJ databases">
        <authorList>
            <person name="Shen W."/>
            <person name="Cai J."/>
        </authorList>
    </citation>
    <scope>NUCLEOTIDE SEQUENCE</scope>
    <source>
        <strain evidence="1">Y37</strain>
    </source>
</reference>
<organism evidence="1 2">
    <name type="scientific">Lactococcus lactis</name>
    <dbReference type="NCBI Taxonomy" id="1358"/>
    <lineage>
        <taxon>Bacteria</taxon>
        <taxon>Bacillati</taxon>
        <taxon>Bacillota</taxon>
        <taxon>Bacilli</taxon>
        <taxon>Lactobacillales</taxon>
        <taxon>Streptococcaceae</taxon>
        <taxon>Lactococcus</taxon>
    </lineage>
</organism>
<dbReference type="RefSeq" id="WP_311843662.1">
    <property type="nucleotide sequence ID" value="NZ_JARQDC010000013.1"/>
</dbReference>
<gene>
    <name evidence="1" type="ORF">P7I04_12350</name>
</gene>
<evidence type="ECO:0000313" key="1">
    <source>
        <dbReference type="EMBL" id="MDT2946811.1"/>
    </source>
</evidence>
<name>A0AAW8UKF1_9LACT</name>
<accession>A0AAW8UKF1</accession>
<dbReference type="Proteomes" id="UP001250218">
    <property type="component" value="Unassembled WGS sequence"/>
</dbReference>
<evidence type="ECO:0000313" key="2">
    <source>
        <dbReference type="Proteomes" id="UP001250218"/>
    </source>
</evidence>